<evidence type="ECO:0000256" key="3">
    <source>
        <dbReference type="PIRSR" id="PIRSR000102-1"/>
    </source>
</evidence>
<dbReference type="Pfam" id="PF00056">
    <property type="entry name" value="Ldh_1_N"/>
    <property type="match status" value="1"/>
</dbReference>
<dbReference type="RefSeq" id="WP_164426393.1">
    <property type="nucleotide sequence ID" value="NZ_JAAIKT010000010.1"/>
</dbReference>
<dbReference type="PRINTS" id="PR00086">
    <property type="entry name" value="LLDHDRGNASE"/>
</dbReference>
<dbReference type="Gene3D" id="3.90.110.10">
    <property type="entry name" value="Lactate dehydrogenase/glycoside hydrolase, family 4, C-terminal"/>
    <property type="match status" value="1"/>
</dbReference>
<organism evidence="6 7">
    <name type="scientific">Streptomyces rhizosphaericus</name>
    <dbReference type="NCBI Taxonomy" id="114699"/>
    <lineage>
        <taxon>Bacteria</taxon>
        <taxon>Bacillati</taxon>
        <taxon>Actinomycetota</taxon>
        <taxon>Actinomycetes</taxon>
        <taxon>Kitasatosporales</taxon>
        <taxon>Streptomycetaceae</taxon>
        <taxon>Streptomyces</taxon>
        <taxon>Streptomyces violaceusniger group</taxon>
    </lineage>
</organism>
<dbReference type="GO" id="GO:0004459">
    <property type="term" value="F:L-lactate dehydrogenase (NAD+) activity"/>
    <property type="evidence" value="ECO:0007669"/>
    <property type="project" value="TreeGrafter"/>
</dbReference>
<feature type="active site" description="Proton acceptor" evidence="3">
    <location>
        <position position="180"/>
    </location>
</feature>
<gene>
    <name evidence="6" type="ORF">G4H13_11655</name>
</gene>
<dbReference type="InterPro" id="IPR001236">
    <property type="entry name" value="Lactate/malate_DH_N"/>
</dbReference>
<dbReference type="PIRSF" id="PIRSF000102">
    <property type="entry name" value="Lac_mal_DH"/>
    <property type="match status" value="1"/>
</dbReference>
<dbReference type="EMBL" id="JAAIKT010000010">
    <property type="protein sequence ID" value="NEW71039.1"/>
    <property type="molecule type" value="Genomic_DNA"/>
</dbReference>
<dbReference type="SUPFAM" id="SSF56327">
    <property type="entry name" value="LDH C-terminal domain-like"/>
    <property type="match status" value="1"/>
</dbReference>
<dbReference type="AlphaFoldDB" id="A0A6G4AEB9"/>
<dbReference type="InterPro" id="IPR001557">
    <property type="entry name" value="L-lactate/malate_DH"/>
</dbReference>
<dbReference type="SUPFAM" id="SSF51735">
    <property type="entry name" value="NAD(P)-binding Rossmann-fold domains"/>
    <property type="match status" value="1"/>
</dbReference>
<dbReference type="Gene3D" id="3.40.50.720">
    <property type="entry name" value="NAD(P)-binding Rossmann-like Domain"/>
    <property type="match status" value="1"/>
</dbReference>
<feature type="binding site" evidence="4">
    <location>
        <position position="104"/>
    </location>
    <ligand>
        <name>NAD(+)</name>
        <dbReference type="ChEBI" id="CHEBI:57540"/>
    </ligand>
</feature>
<dbReference type="PANTHER" id="PTHR43128">
    <property type="entry name" value="L-2-HYDROXYCARBOXYLATE DEHYDROGENASE (NAD(P)(+))"/>
    <property type="match status" value="1"/>
</dbReference>
<dbReference type="InterPro" id="IPR015955">
    <property type="entry name" value="Lactate_DH/Glyco_Ohase_4_C"/>
</dbReference>
<evidence type="ECO:0000256" key="2">
    <source>
        <dbReference type="ARBA" id="ARBA00023027"/>
    </source>
</evidence>
<name>A0A6G4AEB9_9ACTN</name>
<evidence type="ECO:0000259" key="5">
    <source>
        <dbReference type="Pfam" id="PF00056"/>
    </source>
</evidence>
<evidence type="ECO:0000313" key="7">
    <source>
        <dbReference type="Proteomes" id="UP000476310"/>
    </source>
</evidence>
<evidence type="ECO:0000313" key="6">
    <source>
        <dbReference type="EMBL" id="NEW71039.1"/>
    </source>
</evidence>
<protein>
    <submittedName>
        <fullName evidence="6">Lactate dehydrogenase</fullName>
    </submittedName>
</protein>
<keyword evidence="1" id="KW-0560">Oxidoreductase</keyword>
<evidence type="ECO:0000256" key="1">
    <source>
        <dbReference type="ARBA" id="ARBA00023002"/>
    </source>
</evidence>
<dbReference type="GO" id="GO:0006089">
    <property type="term" value="P:lactate metabolic process"/>
    <property type="evidence" value="ECO:0007669"/>
    <property type="project" value="TreeGrafter"/>
</dbReference>
<dbReference type="InterPro" id="IPR036291">
    <property type="entry name" value="NAD(P)-bd_dom_sf"/>
</dbReference>
<reference evidence="6" key="1">
    <citation type="submission" date="2020-02" db="EMBL/GenBank/DDBJ databases">
        <title>A new Streptomyces sp. for controlling soil-borne diseases.</title>
        <authorList>
            <person name="Li X."/>
            <person name="Tian Y."/>
            <person name="Gao K."/>
        </authorList>
    </citation>
    <scope>NUCLEOTIDE SEQUENCE [LARGE SCALE GENOMIC DNA]</scope>
    <source>
        <strain evidence="6">0250</strain>
    </source>
</reference>
<sequence length="313" mass="32131">MSKDAAPIGAVGVVGAGAVRQATAAALVTSGLASRLLVTSRTSSRAAALVADLDDMRTALRGATRPLTCHPADLMDCEAVVVALRASFTNTRATDVRMAGASANGALIAALAGKLRGYGGTVLMVTNPVDLMSRLFAEASGCRRVYGIGSALDTARYRTALATHLGAPLAAVNGQVIGEHGDHLVVCASSTTVNDEPADVPVPVIFNELCSRPGRISAGIGRTRYGPAGAVLETVHLALGLADGTTQLSTAYQGGWLGIPLRFTTGQPIPCLPQLTPSEATRFQAADAKLRTAYEALAPALQPIPSTPERNLP</sequence>
<evidence type="ECO:0000256" key="4">
    <source>
        <dbReference type="PIRSR" id="PIRSR000102-3"/>
    </source>
</evidence>
<feature type="domain" description="Lactate/malate dehydrogenase N-terminal" evidence="5">
    <location>
        <begin position="11"/>
        <end position="143"/>
    </location>
</feature>
<keyword evidence="7" id="KW-1185">Reference proteome</keyword>
<proteinExistence type="predicted"/>
<keyword evidence="2 4" id="KW-0520">NAD</keyword>
<dbReference type="PANTHER" id="PTHR43128:SF16">
    <property type="entry name" value="L-LACTATE DEHYDROGENASE"/>
    <property type="match status" value="1"/>
</dbReference>
<dbReference type="Proteomes" id="UP000476310">
    <property type="component" value="Unassembled WGS sequence"/>
</dbReference>
<feature type="binding site" evidence="4">
    <location>
        <begin position="125"/>
        <end position="127"/>
    </location>
    <ligand>
        <name>NAD(+)</name>
        <dbReference type="ChEBI" id="CHEBI:57540"/>
    </ligand>
</feature>
<accession>A0A6G4AEB9</accession>
<comment type="caution">
    <text evidence="6">The sequence shown here is derived from an EMBL/GenBank/DDBJ whole genome shotgun (WGS) entry which is preliminary data.</text>
</comment>